<organism evidence="1 2">
    <name type="scientific">Gossypium stocksii</name>
    <dbReference type="NCBI Taxonomy" id="47602"/>
    <lineage>
        <taxon>Eukaryota</taxon>
        <taxon>Viridiplantae</taxon>
        <taxon>Streptophyta</taxon>
        <taxon>Embryophyta</taxon>
        <taxon>Tracheophyta</taxon>
        <taxon>Spermatophyta</taxon>
        <taxon>Magnoliopsida</taxon>
        <taxon>eudicotyledons</taxon>
        <taxon>Gunneridae</taxon>
        <taxon>Pentapetalae</taxon>
        <taxon>rosids</taxon>
        <taxon>malvids</taxon>
        <taxon>Malvales</taxon>
        <taxon>Malvaceae</taxon>
        <taxon>Malvoideae</taxon>
        <taxon>Gossypium</taxon>
    </lineage>
</organism>
<keyword evidence="2" id="KW-1185">Reference proteome</keyword>
<dbReference type="Proteomes" id="UP000828251">
    <property type="component" value="Unassembled WGS sequence"/>
</dbReference>
<protein>
    <submittedName>
        <fullName evidence="1">Uncharacterized protein</fullName>
    </submittedName>
</protein>
<name>A0A9D3ZQJ0_9ROSI</name>
<evidence type="ECO:0000313" key="2">
    <source>
        <dbReference type="Proteomes" id="UP000828251"/>
    </source>
</evidence>
<sequence length="53" mass="5736">MQTLKLGSMRPTFVDTSKELPPLDKVGCASNFGKVVIQADLRVFASKRSPKAA</sequence>
<reference evidence="1 2" key="1">
    <citation type="journal article" date="2021" name="Plant Biotechnol. J.">
        <title>Multi-omics assisted identification of the key and species-specific regulatory components of drought-tolerant mechanisms in Gossypium stocksii.</title>
        <authorList>
            <person name="Yu D."/>
            <person name="Ke L."/>
            <person name="Zhang D."/>
            <person name="Wu Y."/>
            <person name="Sun Y."/>
            <person name="Mei J."/>
            <person name="Sun J."/>
            <person name="Sun Y."/>
        </authorList>
    </citation>
    <scope>NUCLEOTIDE SEQUENCE [LARGE SCALE GENOMIC DNA]</scope>
    <source>
        <strain evidence="2">cv. E1</strain>
        <tissue evidence="1">Leaf</tissue>
    </source>
</reference>
<dbReference type="EMBL" id="JAIQCV010000010">
    <property type="protein sequence ID" value="KAH1056798.1"/>
    <property type="molecule type" value="Genomic_DNA"/>
</dbReference>
<dbReference type="AlphaFoldDB" id="A0A9D3ZQJ0"/>
<proteinExistence type="predicted"/>
<comment type="caution">
    <text evidence="1">The sequence shown here is derived from an EMBL/GenBank/DDBJ whole genome shotgun (WGS) entry which is preliminary data.</text>
</comment>
<evidence type="ECO:0000313" key="1">
    <source>
        <dbReference type="EMBL" id="KAH1056798.1"/>
    </source>
</evidence>
<gene>
    <name evidence="1" type="ORF">J1N35_034863</name>
</gene>
<accession>A0A9D3ZQJ0</accession>